<comment type="caution">
    <text evidence="16">The sequence shown here is derived from an EMBL/GenBank/DDBJ whole genome shotgun (WGS) entry which is preliminary data.</text>
</comment>
<dbReference type="InterPro" id="IPR023170">
    <property type="entry name" value="HhH_base_excis_C"/>
</dbReference>
<dbReference type="InterPro" id="IPR004036">
    <property type="entry name" value="Endonuclease-III-like_CS2"/>
</dbReference>
<dbReference type="SUPFAM" id="SSF55811">
    <property type="entry name" value="Nudix"/>
    <property type="match status" value="1"/>
</dbReference>
<dbReference type="Gene3D" id="1.10.340.30">
    <property type="entry name" value="Hypothetical protein, domain 2"/>
    <property type="match status" value="1"/>
</dbReference>
<evidence type="ECO:0000256" key="4">
    <source>
        <dbReference type="ARBA" id="ARBA00012045"/>
    </source>
</evidence>
<dbReference type="EC" id="3.2.2.31" evidence="4 14"/>
<evidence type="ECO:0000256" key="10">
    <source>
        <dbReference type="ARBA" id="ARBA00023004"/>
    </source>
</evidence>
<evidence type="ECO:0000256" key="3">
    <source>
        <dbReference type="ARBA" id="ARBA00008343"/>
    </source>
</evidence>
<dbReference type="CDD" id="cd03431">
    <property type="entry name" value="NUDIX_DNA_Glycosylase_C-MutY"/>
    <property type="match status" value="1"/>
</dbReference>
<keyword evidence="13 14" id="KW-0326">Glycosidase</keyword>
<dbReference type="InterPro" id="IPR011257">
    <property type="entry name" value="DNA_glycosylase"/>
</dbReference>
<dbReference type="SMART" id="SM00478">
    <property type="entry name" value="ENDO3c"/>
    <property type="match status" value="1"/>
</dbReference>
<keyword evidence="9 16" id="KW-0378">Hydrolase</keyword>
<dbReference type="PROSITE" id="PS01155">
    <property type="entry name" value="ENDONUCLEASE_III_2"/>
    <property type="match status" value="1"/>
</dbReference>
<dbReference type="InterPro" id="IPR003265">
    <property type="entry name" value="HhH-GPD_domain"/>
</dbReference>
<dbReference type="InterPro" id="IPR029119">
    <property type="entry name" value="MutY_C"/>
</dbReference>
<dbReference type="Pfam" id="PF14815">
    <property type="entry name" value="NUDIX_4"/>
    <property type="match status" value="1"/>
</dbReference>
<evidence type="ECO:0000313" key="17">
    <source>
        <dbReference type="Proteomes" id="UP001628193"/>
    </source>
</evidence>
<dbReference type="InterPro" id="IPR004035">
    <property type="entry name" value="Endouclease-III_FeS-bd_BS"/>
</dbReference>
<dbReference type="EMBL" id="BAAFGK010000004">
    <property type="protein sequence ID" value="GAB0056868.1"/>
    <property type="molecule type" value="Genomic_DNA"/>
</dbReference>
<dbReference type="InterPro" id="IPR015797">
    <property type="entry name" value="NUDIX_hydrolase-like_dom_sf"/>
</dbReference>
<sequence length="360" mass="40226">MERGFDEAKCRQLAGSLLARYDREGRDLPWRRTRDPYRIWLAEIMLQQTGVKTVLAYYARFLERFPTIQSLAAAELEAVLSIWQGLGYYRRARHLHATARQVSDELGGRFPETCEAMGRLPGIGPSTAGAILAIAFGQHQAILDGNVKRVLARLLALETPPDAPAGKRILWEQARRLTPRERPGDYAQAIMDLGATVCSPRRPACPSCPWQGDCAACRLGRPDLYPVRLARMPKPRKYQFQALVTRPDGRVLLLPNRDATLLGGLWHPPGDEPGGSPTPPEAQIVRRHLAEAFGIDVATPLPLEAVTHTFTHFHLTVFPFLCSWQAGEPPEASGGRWIDWRLDRHTPLATLHRKVLARLG</sequence>
<evidence type="ECO:0000256" key="1">
    <source>
        <dbReference type="ARBA" id="ARBA00000843"/>
    </source>
</evidence>
<dbReference type="Gene3D" id="3.90.79.10">
    <property type="entry name" value="Nucleoside Triphosphate Pyrophosphohydrolase"/>
    <property type="match status" value="1"/>
</dbReference>
<keyword evidence="7" id="KW-0479">Metal-binding</keyword>
<keyword evidence="10 14" id="KW-0408">Iron</keyword>
<dbReference type="InterPro" id="IPR005760">
    <property type="entry name" value="A/G_AdeGlyc_MutY"/>
</dbReference>
<keyword evidence="6" id="KW-0004">4Fe-4S</keyword>
<comment type="cofactor">
    <cofactor evidence="14">
        <name>[4Fe-4S] cluster</name>
        <dbReference type="ChEBI" id="CHEBI:49883"/>
    </cofactor>
    <text evidence="14">Binds 1 [4Fe-4S] cluster.</text>
</comment>
<evidence type="ECO:0000256" key="11">
    <source>
        <dbReference type="ARBA" id="ARBA00023014"/>
    </source>
</evidence>
<dbReference type="Gene3D" id="1.10.1670.10">
    <property type="entry name" value="Helix-hairpin-Helix base-excision DNA repair enzymes (C-terminal)"/>
    <property type="match status" value="1"/>
</dbReference>
<reference evidence="16 17" key="1">
    <citation type="submission" date="2024-05" db="EMBL/GenBank/DDBJ databases">
        <authorList>
            <consortium name="Candidatus Magnetaquicoccaceae bacterium FCR-1 genome sequencing consortium"/>
            <person name="Shimoshige H."/>
            <person name="Shimamura S."/>
            <person name="Taoka A."/>
            <person name="Kobayashi H."/>
            <person name="Maekawa T."/>
        </authorList>
    </citation>
    <scope>NUCLEOTIDE SEQUENCE [LARGE SCALE GENOMIC DNA]</scope>
    <source>
        <strain evidence="16 17">FCR-1</strain>
    </source>
</reference>
<dbReference type="Proteomes" id="UP001628193">
    <property type="component" value="Unassembled WGS sequence"/>
</dbReference>
<proteinExistence type="inferred from homology"/>
<protein>
    <recommendedName>
        <fullName evidence="5 14">Adenine DNA glycosylase</fullName>
        <ecNumber evidence="4 14">3.2.2.31</ecNumber>
    </recommendedName>
</protein>
<evidence type="ECO:0000256" key="6">
    <source>
        <dbReference type="ARBA" id="ARBA00022485"/>
    </source>
</evidence>
<evidence type="ECO:0000256" key="12">
    <source>
        <dbReference type="ARBA" id="ARBA00023204"/>
    </source>
</evidence>
<evidence type="ECO:0000313" key="16">
    <source>
        <dbReference type="EMBL" id="GAB0056868.1"/>
    </source>
</evidence>
<comment type="function">
    <text evidence="2">Adenine glycosylase active on G-A mispairs. MutY also corrects error-prone DNA synthesis past GO lesions which are due to the oxidatively damaged form of guanine: 7,8-dihydro-8-oxoguanine (8-oxo-dGTP).</text>
</comment>
<keyword evidence="8 14" id="KW-0227">DNA damage</keyword>
<comment type="similarity">
    <text evidence="3 14">Belongs to the Nth/MutY family.</text>
</comment>
<gene>
    <name evidence="16" type="primary">mutY</name>
    <name evidence="16" type="ORF">SIID45300_01183</name>
</gene>
<reference evidence="16 17" key="2">
    <citation type="submission" date="2024-09" db="EMBL/GenBank/DDBJ databases">
        <title>Draft genome sequence of Candidatus Magnetaquicoccaceae bacterium FCR-1.</title>
        <authorList>
            <person name="Shimoshige H."/>
            <person name="Shimamura S."/>
            <person name="Taoka A."/>
            <person name="Kobayashi H."/>
            <person name="Maekawa T."/>
        </authorList>
    </citation>
    <scope>NUCLEOTIDE SEQUENCE [LARGE SCALE GENOMIC DNA]</scope>
    <source>
        <strain evidence="16 17">FCR-1</strain>
    </source>
</reference>
<dbReference type="Pfam" id="PF00730">
    <property type="entry name" value="HhH-GPD"/>
    <property type="match status" value="1"/>
</dbReference>
<dbReference type="RefSeq" id="WP_420904587.1">
    <property type="nucleotide sequence ID" value="NZ_BAAFGK010000004.1"/>
</dbReference>
<evidence type="ECO:0000256" key="9">
    <source>
        <dbReference type="ARBA" id="ARBA00022801"/>
    </source>
</evidence>
<dbReference type="CDD" id="cd00056">
    <property type="entry name" value="ENDO3c"/>
    <property type="match status" value="1"/>
</dbReference>
<evidence type="ECO:0000256" key="14">
    <source>
        <dbReference type="RuleBase" id="RU365096"/>
    </source>
</evidence>
<organism evidence="16 17">
    <name type="scientific">Candidatus Magnetaquiglobus chichijimensis</name>
    <dbReference type="NCBI Taxonomy" id="3141448"/>
    <lineage>
        <taxon>Bacteria</taxon>
        <taxon>Pseudomonadati</taxon>
        <taxon>Pseudomonadota</taxon>
        <taxon>Magnetococcia</taxon>
        <taxon>Magnetococcales</taxon>
        <taxon>Candidatus Magnetaquicoccaceae</taxon>
        <taxon>Candidatus Magnetaquiglobus</taxon>
    </lineage>
</organism>
<name>A0ABQ0C7K8_9PROT</name>
<dbReference type="SUPFAM" id="SSF48150">
    <property type="entry name" value="DNA-glycosylase"/>
    <property type="match status" value="1"/>
</dbReference>
<evidence type="ECO:0000256" key="13">
    <source>
        <dbReference type="ARBA" id="ARBA00023295"/>
    </source>
</evidence>
<dbReference type="PANTHER" id="PTHR42944">
    <property type="entry name" value="ADENINE DNA GLYCOSYLASE"/>
    <property type="match status" value="1"/>
</dbReference>
<evidence type="ECO:0000256" key="7">
    <source>
        <dbReference type="ARBA" id="ARBA00022723"/>
    </source>
</evidence>
<dbReference type="NCBIfam" id="TIGR01084">
    <property type="entry name" value="mutY"/>
    <property type="match status" value="1"/>
</dbReference>
<keyword evidence="17" id="KW-1185">Reference proteome</keyword>
<keyword evidence="11" id="KW-0411">Iron-sulfur</keyword>
<accession>A0ABQ0C7K8</accession>
<feature type="domain" description="HhH-GPD" evidence="15">
    <location>
        <begin position="45"/>
        <end position="196"/>
    </location>
</feature>
<evidence type="ECO:0000259" key="15">
    <source>
        <dbReference type="SMART" id="SM00478"/>
    </source>
</evidence>
<evidence type="ECO:0000256" key="2">
    <source>
        <dbReference type="ARBA" id="ARBA00002933"/>
    </source>
</evidence>
<evidence type="ECO:0000256" key="8">
    <source>
        <dbReference type="ARBA" id="ARBA00022763"/>
    </source>
</evidence>
<dbReference type="PROSITE" id="PS00764">
    <property type="entry name" value="ENDONUCLEASE_III_1"/>
    <property type="match status" value="1"/>
</dbReference>
<keyword evidence="12" id="KW-0234">DNA repair</keyword>
<evidence type="ECO:0000256" key="5">
    <source>
        <dbReference type="ARBA" id="ARBA00022023"/>
    </source>
</evidence>
<dbReference type="GO" id="GO:0000701">
    <property type="term" value="F:purine-specific mismatch base pair DNA N-glycosylase activity"/>
    <property type="evidence" value="ECO:0007669"/>
    <property type="project" value="UniProtKB-EC"/>
</dbReference>
<comment type="catalytic activity">
    <reaction evidence="1 14">
        <text>Hydrolyzes free adenine bases from 7,8-dihydro-8-oxoguanine:adenine mismatched double-stranded DNA, leaving an apurinic site.</text>
        <dbReference type="EC" id="3.2.2.31"/>
    </reaction>
</comment>
<dbReference type="InterPro" id="IPR044298">
    <property type="entry name" value="MIG/MutY"/>
</dbReference>
<dbReference type="PANTHER" id="PTHR42944:SF1">
    <property type="entry name" value="ADENINE DNA GLYCOSYLASE"/>
    <property type="match status" value="1"/>
</dbReference>